<reference evidence="1" key="2">
    <citation type="submission" date="2021-04" db="EMBL/GenBank/DDBJ databases">
        <authorList>
            <person name="Gilroy R."/>
        </authorList>
    </citation>
    <scope>NUCLEOTIDE SEQUENCE</scope>
    <source>
        <strain evidence="1">ChiW7-2402</strain>
    </source>
</reference>
<comment type="caution">
    <text evidence="1">The sequence shown here is derived from an EMBL/GenBank/DDBJ whole genome shotgun (WGS) entry which is preliminary data.</text>
</comment>
<evidence type="ECO:0000313" key="2">
    <source>
        <dbReference type="Proteomes" id="UP000824102"/>
    </source>
</evidence>
<reference evidence="1" key="1">
    <citation type="journal article" date="2021" name="PeerJ">
        <title>Extensive microbial diversity within the chicken gut microbiome revealed by metagenomics and culture.</title>
        <authorList>
            <person name="Gilroy R."/>
            <person name="Ravi A."/>
            <person name="Getino M."/>
            <person name="Pursley I."/>
            <person name="Horton D.L."/>
            <person name="Alikhan N.F."/>
            <person name="Baker D."/>
            <person name="Gharbi K."/>
            <person name="Hall N."/>
            <person name="Watson M."/>
            <person name="Adriaenssens E.M."/>
            <person name="Foster-Nyarko E."/>
            <person name="Jarju S."/>
            <person name="Secka A."/>
            <person name="Antonio M."/>
            <person name="Oren A."/>
            <person name="Chaudhuri R.R."/>
            <person name="La Ragione R."/>
            <person name="Hildebrand F."/>
            <person name="Pallen M.J."/>
        </authorList>
    </citation>
    <scope>NUCLEOTIDE SEQUENCE</scope>
    <source>
        <strain evidence="1">ChiW7-2402</strain>
    </source>
</reference>
<dbReference type="EMBL" id="DXBB01000005">
    <property type="protein sequence ID" value="HIZ72009.1"/>
    <property type="molecule type" value="Genomic_DNA"/>
</dbReference>
<dbReference type="Pfam" id="PF13151">
    <property type="entry name" value="DUF3990"/>
    <property type="match status" value="1"/>
</dbReference>
<proteinExistence type="predicted"/>
<dbReference type="AlphaFoldDB" id="A0A9D2JZV4"/>
<accession>A0A9D2JZV4</accession>
<dbReference type="Proteomes" id="UP000824102">
    <property type="component" value="Unassembled WGS sequence"/>
</dbReference>
<dbReference type="InterPro" id="IPR025051">
    <property type="entry name" value="DUF3990"/>
</dbReference>
<protein>
    <submittedName>
        <fullName evidence="1">DUF3990 domain-containing protein</fullName>
    </submittedName>
</protein>
<evidence type="ECO:0000313" key="1">
    <source>
        <dbReference type="EMBL" id="HIZ72009.1"/>
    </source>
</evidence>
<name>A0A9D2JZV4_9FIRM</name>
<organism evidence="1 2">
    <name type="scientific">Candidatus Gallimonas intestinavium</name>
    <dbReference type="NCBI Taxonomy" id="2838603"/>
    <lineage>
        <taxon>Bacteria</taxon>
        <taxon>Bacillati</taxon>
        <taxon>Bacillota</taxon>
        <taxon>Clostridia</taxon>
        <taxon>Candidatus Gallimonas</taxon>
    </lineage>
</organism>
<gene>
    <name evidence="1" type="ORF">H9964_00335</name>
</gene>
<sequence length="212" mass="24256">MQAFAEFAYLSLIKGHCNDIITIWEASEMVTVEEDRDGYANQYLLDLQGLNVLDLSQKGFTTLHWITLLLQNRVFTLKNDIIKAGKRYLVEHFSLPVHTYDVLKGYRADDSYFAYAESFLNNTISVQRLSEALKLGNLGEQVVLMSQKSFGQLRFLGYEAADAATYYPLRKARNEQARMEFLSNRRGVLSPDDLYLADIIRGGIKPDDPRLQ</sequence>